<dbReference type="PANTHER" id="PTHR45339:SF1">
    <property type="entry name" value="HYBRID SIGNAL TRANSDUCTION HISTIDINE KINASE J"/>
    <property type="match status" value="1"/>
</dbReference>
<keyword evidence="1 3" id="KW-0597">Phosphoprotein</keyword>
<name>A0A4U1C5E0_9SPHI</name>
<gene>
    <name evidence="5" type="ORF">FA046_05420</name>
</gene>
<dbReference type="EMBL" id="SWBP01000002">
    <property type="protein sequence ID" value="TKB98560.1"/>
    <property type="molecule type" value="Genomic_DNA"/>
</dbReference>
<dbReference type="CDD" id="cd17546">
    <property type="entry name" value="REC_hyHK_CKI1_RcsC-like"/>
    <property type="match status" value="1"/>
</dbReference>
<evidence type="ECO:0000259" key="4">
    <source>
        <dbReference type="PROSITE" id="PS50110"/>
    </source>
</evidence>
<dbReference type="InterPro" id="IPR011006">
    <property type="entry name" value="CheY-like_superfamily"/>
</dbReference>
<feature type="modified residue" description="4-aspartylphosphate" evidence="3">
    <location>
        <position position="56"/>
    </location>
</feature>
<feature type="domain" description="Response regulatory" evidence="4">
    <location>
        <begin position="6"/>
        <end position="123"/>
    </location>
</feature>
<sequence>MIGNNLILIIDDDYRNIFALKMVLKAKGFSAHHALSYKEGLIILQEHSAIKLVLMDMMMPEIDGYQAIKLLRNTDDFKNLPIIAVTAQAMVGDKERCIAAGADGYIAKPVNLDHLMIFINKYLIDNESRLN</sequence>
<dbReference type="SUPFAM" id="SSF52172">
    <property type="entry name" value="CheY-like"/>
    <property type="match status" value="1"/>
</dbReference>
<dbReference type="GO" id="GO:0000160">
    <property type="term" value="P:phosphorelay signal transduction system"/>
    <property type="evidence" value="ECO:0007669"/>
    <property type="project" value="UniProtKB-KW"/>
</dbReference>
<evidence type="ECO:0000256" key="1">
    <source>
        <dbReference type="ARBA" id="ARBA00022553"/>
    </source>
</evidence>
<reference evidence="5 6" key="1">
    <citation type="submission" date="2019-04" db="EMBL/GenBank/DDBJ databases">
        <title>Pedobacter sp. AR-3-17 sp. nov., isolated from Arctic soil.</title>
        <authorList>
            <person name="Dahal R.H."/>
            <person name="Kim D.-U."/>
        </authorList>
    </citation>
    <scope>NUCLEOTIDE SEQUENCE [LARGE SCALE GENOMIC DNA]</scope>
    <source>
        <strain evidence="5 6">AR-3-17</strain>
    </source>
</reference>
<dbReference type="InterPro" id="IPR001789">
    <property type="entry name" value="Sig_transdc_resp-reg_receiver"/>
</dbReference>
<dbReference type="RefSeq" id="WP_136825376.1">
    <property type="nucleotide sequence ID" value="NZ_SWBP01000002.1"/>
</dbReference>
<dbReference type="OrthoDB" id="9796457at2"/>
<dbReference type="SMART" id="SM00448">
    <property type="entry name" value="REC"/>
    <property type="match status" value="1"/>
</dbReference>
<dbReference type="Gene3D" id="3.40.50.2300">
    <property type="match status" value="1"/>
</dbReference>
<organism evidence="5 6">
    <name type="scientific">Pedobacter cryophilus</name>
    <dbReference type="NCBI Taxonomy" id="2571271"/>
    <lineage>
        <taxon>Bacteria</taxon>
        <taxon>Pseudomonadati</taxon>
        <taxon>Bacteroidota</taxon>
        <taxon>Sphingobacteriia</taxon>
        <taxon>Sphingobacteriales</taxon>
        <taxon>Sphingobacteriaceae</taxon>
        <taxon>Pedobacter</taxon>
    </lineage>
</organism>
<protein>
    <submittedName>
        <fullName evidence="5">Response regulator</fullName>
    </submittedName>
</protein>
<comment type="caution">
    <text evidence="5">The sequence shown here is derived from an EMBL/GenBank/DDBJ whole genome shotgun (WGS) entry which is preliminary data.</text>
</comment>
<dbReference type="AlphaFoldDB" id="A0A4U1C5E0"/>
<dbReference type="Pfam" id="PF00072">
    <property type="entry name" value="Response_reg"/>
    <property type="match status" value="1"/>
</dbReference>
<keyword evidence="2" id="KW-0902">Two-component regulatory system</keyword>
<evidence type="ECO:0000256" key="3">
    <source>
        <dbReference type="PROSITE-ProRule" id="PRU00169"/>
    </source>
</evidence>
<keyword evidence="6" id="KW-1185">Reference proteome</keyword>
<evidence type="ECO:0000256" key="2">
    <source>
        <dbReference type="ARBA" id="ARBA00023012"/>
    </source>
</evidence>
<evidence type="ECO:0000313" key="5">
    <source>
        <dbReference type="EMBL" id="TKB98560.1"/>
    </source>
</evidence>
<dbReference type="PROSITE" id="PS50110">
    <property type="entry name" value="RESPONSE_REGULATORY"/>
    <property type="match status" value="1"/>
</dbReference>
<proteinExistence type="predicted"/>
<evidence type="ECO:0000313" key="6">
    <source>
        <dbReference type="Proteomes" id="UP000308181"/>
    </source>
</evidence>
<dbReference type="Proteomes" id="UP000308181">
    <property type="component" value="Unassembled WGS sequence"/>
</dbReference>
<accession>A0A4U1C5E0</accession>
<dbReference type="PANTHER" id="PTHR45339">
    <property type="entry name" value="HYBRID SIGNAL TRANSDUCTION HISTIDINE KINASE J"/>
    <property type="match status" value="1"/>
</dbReference>